<evidence type="ECO:0000313" key="3">
    <source>
        <dbReference type="Proteomes" id="UP000306102"/>
    </source>
</evidence>
<protein>
    <submittedName>
        <fullName evidence="2">Uncharacterized protein</fullName>
    </submittedName>
</protein>
<dbReference type="PANTHER" id="PTHR35124">
    <property type="entry name" value="CYTOCHROME P450 FAMILY PROTEIN"/>
    <property type="match status" value="1"/>
</dbReference>
<dbReference type="Gene3D" id="2.60.40.10">
    <property type="entry name" value="Immunoglobulins"/>
    <property type="match status" value="1"/>
</dbReference>
<keyword evidence="1" id="KW-0472">Membrane</keyword>
<organism evidence="2 3">
    <name type="scientific">Camellia sinensis var. sinensis</name>
    <name type="common">China tea</name>
    <dbReference type="NCBI Taxonomy" id="542762"/>
    <lineage>
        <taxon>Eukaryota</taxon>
        <taxon>Viridiplantae</taxon>
        <taxon>Streptophyta</taxon>
        <taxon>Embryophyta</taxon>
        <taxon>Tracheophyta</taxon>
        <taxon>Spermatophyta</taxon>
        <taxon>Magnoliopsida</taxon>
        <taxon>eudicotyledons</taxon>
        <taxon>Gunneridae</taxon>
        <taxon>Pentapetalae</taxon>
        <taxon>asterids</taxon>
        <taxon>Ericales</taxon>
        <taxon>Theaceae</taxon>
        <taxon>Camellia</taxon>
    </lineage>
</organism>
<evidence type="ECO:0000256" key="1">
    <source>
        <dbReference type="SAM" id="Phobius"/>
    </source>
</evidence>
<keyword evidence="1" id="KW-1133">Transmembrane helix</keyword>
<dbReference type="InterPro" id="IPR013783">
    <property type="entry name" value="Ig-like_fold"/>
</dbReference>
<sequence length="615" mass="69882">MSPMPEKAANSVPPYSCIFRLNPMIHWSFKVLTLSVFLGILIVWGIDGWSVSSFHNDFLVFKLSNQTRINENLIPYIASVHPNLTFHGNTHQNLSQTQKNLTSYVTIIPPNLTHVNFTHFGSQNFVNLTNPPSSSPSSLDWISTELDPNYTSNLLSGWLAPGGEPCRDSKTVEISIPSLDSHGVIELPTGQIHEFVFQALDESGKPHCLGGDYFETDLSGDRWKSRPPIKDLGNGTYSFSLQIHPDFAGDYNLTIILLFRHYEGLKFSPQRFAIDKQVRKIPLKFFKSMAELQEIGLCNKSDFARNVWSGRWTRHGKNDSCWVDSEGRFKCFEPTYPCQGPWCHGNLGVLESNGWTYSTHCSFRLFSRESAWDCLQGRWIFFWGDSNHCDTIRNMLQFILNVEDIKVVPRRFDMNITNPKQSSQVVRITSIFNGHENASGNYQGLNSLKDDGYRELLKHYFSGEKVPDSVIMNSGLHDGVFWGNIRRFADGAGRAAAFWEEVMGSVRRRGVAVPEVIYRSTVATGGYARSLAFNPSKMEAFNGVFLEKLRRRGVAEMVVDHFDMTFPWHFDNRCNDGVHYGRAPANARWRDGEFGHQYFVDLMLGHVLLNALCAR</sequence>
<comment type="caution">
    <text evidence="2">The sequence shown here is derived from an EMBL/GenBank/DDBJ whole genome shotgun (WGS) entry which is preliminary data.</text>
</comment>
<accession>A0A4S4DFX3</accession>
<evidence type="ECO:0000313" key="2">
    <source>
        <dbReference type="EMBL" id="THG01629.1"/>
    </source>
</evidence>
<name>A0A4S4DFX3_CAMSN</name>
<dbReference type="Proteomes" id="UP000306102">
    <property type="component" value="Unassembled WGS sequence"/>
</dbReference>
<dbReference type="AlphaFoldDB" id="A0A4S4DFX3"/>
<dbReference type="PANTHER" id="PTHR35124:SF1">
    <property type="entry name" value="CYTOCHROME P450 FAMILY PROTEIN"/>
    <property type="match status" value="1"/>
</dbReference>
<proteinExistence type="predicted"/>
<keyword evidence="3" id="KW-1185">Reference proteome</keyword>
<keyword evidence="1" id="KW-0812">Transmembrane</keyword>
<dbReference type="EMBL" id="SDRB02011376">
    <property type="protein sequence ID" value="THG01629.1"/>
    <property type="molecule type" value="Genomic_DNA"/>
</dbReference>
<gene>
    <name evidence="2" type="ORF">TEA_023016</name>
</gene>
<feature type="transmembrane region" description="Helical" evidence="1">
    <location>
        <begin position="27"/>
        <end position="46"/>
    </location>
</feature>
<reference evidence="2 3" key="1">
    <citation type="journal article" date="2018" name="Proc. Natl. Acad. Sci. U.S.A.">
        <title>Draft genome sequence of Camellia sinensis var. sinensis provides insights into the evolution of the tea genome and tea quality.</title>
        <authorList>
            <person name="Wei C."/>
            <person name="Yang H."/>
            <person name="Wang S."/>
            <person name="Zhao J."/>
            <person name="Liu C."/>
            <person name="Gao L."/>
            <person name="Xia E."/>
            <person name="Lu Y."/>
            <person name="Tai Y."/>
            <person name="She G."/>
            <person name="Sun J."/>
            <person name="Cao H."/>
            <person name="Tong W."/>
            <person name="Gao Q."/>
            <person name="Li Y."/>
            <person name="Deng W."/>
            <person name="Jiang X."/>
            <person name="Wang W."/>
            <person name="Chen Q."/>
            <person name="Zhang S."/>
            <person name="Li H."/>
            <person name="Wu J."/>
            <person name="Wang P."/>
            <person name="Li P."/>
            <person name="Shi C."/>
            <person name="Zheng F."/>
            <person name="Jian J."/>
            <person name="Huang B."/>
            <person name="Shan D."/>
            <person name="Shi M."/>
            <person name="Fang C."/>
            <person name="Yue Y."/>
            <person name="Li F."/>
            <person name="Li D."/>
            <person name="Wei S."/>
            <person name="Han B."/>
            <person name="Jiang C."/>
            <person name="Yin Y."/>
            <person name="Xia T."/>
            <person name="Zhang Z."/>
            <person name="Bennetzen J.L."/>
            <person name="Zhao S."/>
            <person name="Wan X."/>
        </authorList>
    </citation>
    <scope>NUCLEOTIDE SEQUENCE [LARGE SCALE GENOMIC DNA]</scope>
    <source>
        <strain evidence="3">cv. Shuchazao</strain>
        <tissue evidence="2">Leaf</tissue>
    </source>
</reference>